<accession>A0AAE3FKF3</accession>
<dbReference type="Gene3D" id="3.90.1150.10">
    <property type="entry name" value="Aspartate Aminotransferase, domain 1"/>
    <property type="match status" value="1"/>
</dbReference>
<dbReference type="SUPFAM" id="SSF53383">
    <property type="entry name" value="PLP-dependent transferases"/>
    <property type="match status" value="1"/>
</dbReference>
<organism evidence="3 4">
    <name type="scientific">Candidatus Colimorpha enterica</name>
    <dbReference type="NCBI Taxonomy" id="3083063"/>
    <lineage>
        <taxon>Bacteria</taxon>
        <taxon>Pseudomonadati</taxon>
        <taxon>Bacteroidota</taxon>
        <taxon>Bacteroidia</taxon>
        <taxon>Bacteroidales</taxon>
        <taxon>Candidatus Colimorpha</taxon>
    </lineage>
</organism>
<name>A0AAE3FKF3_9BACT</name>
<keyword evidence="3" id="KW-0032">Aminotransferase</keyword>
<protein>
    <submittedName>
        <fullName evidence="3">Aminotransferase class V-fold PLP-dependent enzyme</fullName>
    </submittedName>
</protein>
<dbReference type="PANTHER" id="PTHR43586:SF4">
    <property type="entry name" value="ISOPENICILLIN N EPIMERASE"/>
    <property type="match status" value="1"/>
</dbReference>
<evidence type="ECO:0000313" key="4">
    <source>
        <dbReference type="Proteomes" id="UP001139365"/>
    </source>
</evidence>
<dbReference type="EMBL" id="JALEMU010000128">
    <property type="protein sequence ID" value="MCI5756188.1"/>
    <property type="molecule type" value="Genomic_DNA"/>
</dbReference>
<dbReference type="GO" id="GO:0008483">
    <property type="term" value="F:transaminase activity"/>
    <property type="evidence" value="ECO:0007669"/>
    <property type="project" value="UniProtKB-KW"/>
</dbReference>
<evidence type="ECO:0000259" key="2">
    <source>
        <dbReference type="Pfam" id="PF00266"/>
    </source>
</evidence>
<dbReference type="InterPro" id="IPR015424">
    <property type="entry name" value="PyrdxlP-dep_Trfase"/>
</dbReference>
<feature type="domain" description="Aminotransferase class V" evidence="2">
    <location>
        <begin position="2"/>
        <end position="366"/>
    </location>
</feature>
<dbReference type="InterPro" id="IPR015422">
    <property type="entry name" value="PyrdxlP-dep_Trfase_small"/>
</dbReference>
<sequence>MIYLDNAATTFPKPGAVYRALDICARRHGGNPGRGSHRLSSAAAAEIFSCREAVAELFHGSPENVVLTLNATYALNLAINALFRSGGEIVISGIEHNAVLRPVAATGAEYRIFDPSGGDDAAVSSFLSCLTPRTSLCVCNHVSNLCGLTLPVGRIGKICRERGIKFIIDASQSAGMRELDIGKCHADAVCAPGHKGLYGIQGSGFVLFSDDCGGAAENLKGFVYGGNGVNSLETFMPDFLPERFEAGTLPTPAAASLSAGIRWVTSRGIRAVGEYEEYLGERLKNGLLNISGVTVYGAGYRGGTVLFNIGGISSERVGEMLDAEGICVRCGYHCCPLGHRLLGTGKGGAVRASFSALNTVRDADSLLRAVKNIAAEKRIIIHP</sequence>
<evidence type="ECO:0000256" key="1">
    <source>
        <dbReference type="ARBA" id="ARBA00022898"/>
    </source>
</evidence>
<dbReference type="Proteomes" id="UP001139365">
    <property type="component" value="Unassembled WGS sequence"/>
</dbReference>
<keyword evidence="3" id="KW-0808">Transferase</keyword>
<keyword evidence="1" id="KW-0663">Pyridoxal phosphate</keyword>
<proteinExistence type="predicted"/>
<dbReference type="InterPro" id="IPR000192">
    <property type="entry name" value="Aminotrans_V_dom"/>
</dbReference>
<reference evidence="3 4" key="1">
    <citation type="submission" date="2022-03" db="EMBL/GenBank/DDBJ databases">
        <title>Metagenome-assembled genomes from swine fecal metagenomes.</title>
        <authorList>
            <person name="Holman D.B."/>
            <person name="Kommadath A."/>
        </authorList>
    </citation>
    <scope>NUCLEOTIDE SEQUENCE [LARGE SCALE GENOMIC DNA]</scope>
    <source>
        <strain evidence="3">SUG147</strain>
    </source>
</reference>
<evidence type="ECO:0000313" key="3">
    <source>
        <dbReference type="EMBL" id="MCI5756188.1"/>
    </source>
</evidence>
<dbReference type="InterPro" id="IPR015421">
    <property type="entry name" value="PyrdxlP-dep_Trfase_major"/>
</dbReference>
<dbReference type="Gene3D" id="3.40.640.10">
    <property type="entry name" value="Type I PLP-dependent aspartate aminotransferase-like (Major domain)"/>
    <property type="match status" value="1"/>
</dbReference>
<gene>
    <name evidence="3" type="ORF">MR241_07850</name>
</gene>
<dbReference type="AlphaFoldDB" id="A0AAE3FKF3"/>
<dbReference type="PANTHER" id="PTHR43586">
    <property type="entry name" value="CYSTEINE DESULFURASE"/>
    <property type="match status" value="1"/>
</dbReference>
<comment type="caution">
    <text evidence="3">The sequence shown here is derived from an EMBL/GenBank/DDBJ whole genome shotgun (WGS) entry which is preliminary data.</text>
</comment>
<dbReference type="Pfam" id="PF00266">
    <property type="entry name" value="Aminotran_5"/>
    <property type="match status" value="1"/>
</dbReference>